<dbReference type="PANTHER" id="PTHR34984">
    <property type="entry name" value="CARBON STORAGE REGULATOR"/>
    <property type="match status" value="1"/>
</dbReference>
<proteinExistence type="inferred from homology"/>
<accession>A0A381D944</accession>
<organism evidence="2 3">
    <name type="scientific">Campylobacter devanensis</name>
    <dbReference type="NCBI Taxonomy" id="3161138"/>
    <lineage>
        <taxon>Bacteria</taxon>
        <taxon>Pseudomonadati</taxon>
        <taxon>Campylobacterota</taxon>
        <taxon>Epsilonproteobacteria</taxon>
        <taxon>Campylobacterales</taxon>
        <taxon>Campylobacteraceae</taxon>
        <taxon>Campylobacter</taxon>
    </lineage>
</organism>
<keyword evidence="1" id="KW-0678">Repressor</keyword>
<dbReference type="GO" id="GO:0005829">
    <property type="term" value="C:cytosol"/>
    <property type="evidence" value="ECO:0007669"/>
    <property type="project" value="TreeGrafter"/>
</dbReference>
<evidence type="ECO:0000313" key="2">
    <source>
        <dbReference type="EMBL" id="ARQ99084.1"/>
    </source>
</evidence>
<dbReference type="GO" id="GO:0044781">
    <property type="term" value="P:bacterial-type flagellum organization"/>
    <property type="evidence" value="ECO:0007669"/>
    <property type="project" value="UniProtKB-KW"/>
</dbReference>
<dbReference type="PANTHER" id="PTHR34984:SF1">
    <property type="entry name" value="CARBON STORAGE REGULATOR"/>
    <property type="match status" value="1"/>
</dbReference>
<keyword evidence="3" id="KW-1185">Reference proteome</keyword>
<comment type="similarity">
    <text evidence="1">Belongs to the CsrA/RsmA family.</text>
</comment>
<reference evidence="2 3" key="1">
    <citation type="journal article" date="2017" name="Genome Biol. Evol.">
        <title>Comparative Genomic Analysis Identifies a Campylobacter Clade Deficient in Selenium Metabolism.</title>
        <authorList>
            <person name="Miller W.G."/>
            <person name="Yee E."/>
            <person name="Lopes B.S."/>
            <person name="Chapman M.H."/>
            <person name="Huynh S."/>
            <person name="Bono J.L."/>
            <person name="Parker C.T."/>
            <person name="Strachan N.J.C."/>
            <person name="Forbes K.J."/>
        </authorList>
    </citation>
    <scope>NUCLEOTIDE SEQUENCE [LARGE SCALE GENOMIC DNA]</scope>
    <source>
        <strain evidence="2 3">NCTC 13003</strain>
    </source>
</reference>
<dbReference type="GO" id="GO:0006109">
    <property type="term" value="P:regulation of carbohydrate metabolic process"/>
    <property type="evidence" value="ECO:0007669"/>
    <property type="project" value="InterPro"/>
</dbReference>
<dbReference type="InterPro" id="IPR003751">
    <property type="entry name" value="CsrA"/>
</dbReference>
<name>A0A1X9SS36_9BACT</name>
<dbReference type="Gene3D" id="2.60.40.4380">
    <property type="entry name" value="Translational regulator CsrA"/>
    <property type="match status" value="1"/>
</dbReference>
<keyword evidence="1" id="KW-0694">RNA-binding</keyword>
<keyword evidence="1" id="KW-0810">Translation regulation</keyword>
<comment type="subunit">
    <text evidence="1">Homodimer; the beta-strands of each monomer intercalate to form a hydrophobic core, while the alpha-helices form wings that extend away from the core.</text>
</comment>
<dbReference type="SUPFAM" id="SSF117130">
    <property type="entry name" value="CsrA-like"/>
    <property type="match status" value="1"/>
</dbReference>
<dbReference type="HAMAP" id="MF_00167">
    <property type="entry name" value="CsrA"/>
    <property type="match status" value="1"/>
</dbReference>
<protein>
    <recommendedName>
        <fullName evidence="1">Translational regulator CsrA</fullName>
    </recommendedName>
</protein>
<gene>
    <name evidence="1 2" type="primary">csrA</name>
    <name evidence="2" type="ORF">CIGN_0795</name>
</gene>
<dbReference type="STRING" id="1660064.CIGN_0795"/>
<dbReference type="GO" id="GO:0045947">
    <property type="term" value="P:negative regulation of translational initiation"/>
    <property type="evidence" value="ECO:0007669"/>
    <property type="project" value="UniProtKB-UniRule"/>
</dbReference>
<dbReference type="Proteomes" id="UP000194309">
    <property type="component" value="Chromosome"/>
</dbReference>
<sequence length="75" mass="8394">MLILTRKVTESIKIGDDIEITILGIGTQNVKIAIQAPKDILILRKELVREIADNNTVASEPKQNLLEILAKKIFK</sequence>
<dbReference type="Pfam" id="PF02599">
    <property type="entry name" value="CsrA"/>
    <property type="match status" value="1"/>
</dbReference>
<keyword evidence="1" id="KW-1005">Bacterial flagellum biogenesis</keyword>
<dbReference type="GO" id="GO:0006402">
    <property type="term" value="P:mRNA catabolic process"/>
    <property type="evidence" value="ECO:0007669"/>
    <property type="project" value="InterPro"/>
</dbReference>
<evidence type="ECO:0000256" key="1">
    <source>
        <dbReference type="HAMAP-Rule" id="MF_00167"/>
    </source>
</evidence>
<dbReference type="InterPro" id="IPR036107">
    <property type="entry name" value="CsrA_sf"/>
</dbReference>
<keyword evidence="1" id="KW-0963">Cytoplasm</keyword>
<comment type="function">
    <text evidence="1">A translational regulator that binds mRNA to regulate translation initiation and/or mRNA stability. Usually binds in the 5'-UTR at or near the Shine-Dalgarno sequence preventing ribosome-binding, thus repressing translation. Its main target seems to be the major flagellin gene, while its function is anatagonized by FliW.</text>
</comment>
<dbReference type="GO" id="GO:1902208">
    <property type="term" value="P:regulation of bacterial-type flagellum assembly"/>
    <property type="evidence" value="ECO:0007669"/>
    <property type="project" value="UniProtKB-UniRule"/>
</dbReference>
<accession>A0A1X9SS36</accession>
<dbReference type="GO" id="GO:0048027">
    <property type="term" value="F:mRNA 5'-UTR binding"/>
    <property type="evidence" value="ECO:0007669"/>
    <property type="project" value="UniProtKB-UniRule"/>
</dbReference>
<dbReference type="NCBIfam" id="TIGR00202">
    <property type="entry name" value="csrA"/>
    <property type="match status" value="1"/>
</dbReference>
<evidence type="ECO:0000313" key="3">
    <source>
        <dbReference type="Proteomes" id="UP000194309"/>
    </source>
</evidence>
<dbReference type="NCBIfam" id="NF002469">
    <property type="entry name" value="PRK01712.1"/>
    <property type="match status" value="1"/>
</dbReference>
<dbReference type="EMBL" id="CP018788">
    <property type="protein sequence ID" value="ARQ99084.1"/>
    <property type="molecule type" value="Genomic_DNA"/>
</dbReference>
<dbReference type="AlphaFoldDB" id="A0A1X9SS36"/>
<dbReference type="KEGG" id="cdev:CIGN_0795"/>
<dbReference type="OrthoDB" id="9809061at2"/>
<comment type="subcellular location">
    <subcellularLocation>
        <location evidence="1">Cytoplasm</location>
    </subcellularLocation>
</comment>